<evidence type="ECO:0008006" key="3">
    <source>
        <dbReference type="Google" id="ProtNLM"/>
    </source>
</evidence>
<comment type="caution">
    <text evidence="1">The sequence shown here is derived from an EMBL/GenBank/DDBJ whole genome shotgun (WGS) entry which is preliminary data.</text>
</comment>
<protein>
    <recommendedName>
        <fullName evidence="3">DNA polymerase III subunit chi</fullName>
    </recommendedName>
</protein>
<dbReference type="InterPro" id="IPR036768">
    <property type="entry name" value="PolIII_chi_sf"/>
</dbReference>
<name>A0A2S5KMH6_9PROT</name>
<reference evidence="1 2" key="1">
    <citation type="submission" date="2018-02" db="EMBL/GenBank/DDBJ databases">
        <title>novel marine gammaproteobacteria from coastal saline agro ecosystem.</title>
        <authorList>
            <person name="Krishnan R."/>
            <person name="Ramesh Kumar N."/>
        </authorList>
    </citation>
    <scope>NUCLEOTIDE SEQUENCE [LARGE SCALE GENOMIC DNA]</scope>
    <source>
        <strain evidence="1 2">228</strain>
    </source>
</reference>
<dbReference type="GO" id="GO:0003677">
    <property type="term" value="F:DNA binding"/>
    <property type="evidence" value="ECO:0007669"/>
    <property type="project" value="InterPro"/>
</dbReference>
<dbReference type="Proteomes" id="UP000238196">
    <property type="component" value="Unassembled WGS sequence"/>
</dbReference>
<gene>
    <name evidence="1" type="ORF">C4K68_18305</name>
</gene>
<dbReference type="OrthoDB" id="5297568at2"/>
<organism evidence="1 2">
    <name type="scientific">Proteobacteria bacterium 228</name>
    <dbReference type="NCBI Taxonomy" id="2083153"/>
    <lineage>
        <taxon>Bacteria</taxon>
        <taxon>Pseudomonadati</taxon>
        <taxon>Pseudomonadota</taxon>
    </lineage>
</organism>
<dbReference type="Pfam" id="PF04364">
    <property type="entry name" value="DNA_pol3_chi"/>
    <property type="match status" value="1"/>
</dbReference>
<dbReference type="PANTHER" id="PTHR38767:SF1">
    <property type="entry name" value="DNA POLYMERASE III SUBUNIT CHI"/>
    <property type="match status" value="1"/>
</dbReference>
<accession>A0A2S5KMH6</accession>
<dbReference type="Gene3D" id="3.40.50.10110">
    <property type="entry name" value="DNA polymerase III subunit chi"/>
    <property type="match status" value="1"/>
</dbReference>
<dbReference type="EMBL" id="PRLP01000065">
    <property type="protein sequence ID" value="PPC75845.1"/>
    <property type="molecule type" value="Genomic_DNA"/>
</dbReference>
<evidence type="ECO:0000313" key="1">
    <source>
        <dbReference type="EMBL" id="PPC75845.1"/>
    </source>
</evidence>
<proteinExistence type="predicted"/>
<sequence>MLQRVDFYILNSHQDQDRWRILSTLLGRQWLKGHRFHIHCRDQNECAELDSFLWQSDITDFLPHHRLDTEFAGDSPITLGHPQSWPEKRDILVNFDLHLPEAMHSFERVLEIVVQDPVWLDAQRDHYRQFKKMGLTPQIHKLG</sequence>
<dbReference type="GO" id="GO:0003887">
    <property type="term" value="F:DNA-directed DNA polymerase activity"/>
    <property type="evidence" value="ECO:0007669"/>
    <property type="project" value="InterPro"/>
</dbReference>
<dbReference type="GO" id="GO:0006260">
    <property type="term" value="P:DNA replication"/>
    <property type="evidence" value="ECO:0007669"/>
    <property type="project" value="InterPro"/>
</dbReference>
<dbReference type="InterPro" id="IPR007459">
    <property type="entry name" value="DNA_pol3_chi"/>
</dbReference>
<dbReference type="GO" id="GO:0032298">
    <property type="term" value="P:positive regulation of DNA-templated DNA replication initiation"/>
    <property type="evidence" value="ECO:0007669"/>
    <property type="project" value="TreeGrafter"/>
</dbReference>
<dbReference type="PANTHER" id="PTHR38767">
    <property type="entry name" value="DNA POLYMERASE III SUBUNIT CHI"/>
    <property type="match status" value="1"/>
</dbReference>
<dbReference type="SUPFAM" id="SSF102400">
    <property type="entry name" value="DNA polymerase III chi subunit"/>
    <property type="match status" value="1"/>
</dbReference>
<evidence type="ECO:0000313" key="2">
    <source>
        <dbReference type="Proteomes" id="UP000238196"/>
    </source>
</evidence>
<dbReference type="AlphaFoldDB" id="A0A2S5KMH6"/>